<evidence type="ECO:0000313" key="1">
    <source>
        <dbReference type="EMBL" id="CEG48560.1"/>
    </source>
</evidence>
<protein>
    <submittedName>
        <fullName evidence="1">Uncharacterized protein</fullName>
    </submittedName>
</protein>
<reference evidence="2" key="1">
    <citation type="submission" date="2014-09" db="EMBL/GenBank/DDBJ databases">
        <authorList>
            <person name="Sharma Rahul"/>
            <person name="Thines Marco"/>
        </authorList>
    </citation>
    <scope>NUCLEOTIDE SEQUENCE [LARGE SCALE GENOMIC DNA]</scope>
</reference>
<dbReference type="Proteomes" id="UP000054928">
    <property type="component" value="Unassembled WGS sequence"/>
</dbReference>
<proteinExistence type="predicted"/>
<organism evidence="1 2">
    <name type="scientific">Plasmopara halstedii</name>
    <name type="common">Downy mildew of sunflower</name>
    <dbReference type="NCBI Taxonomy" id="4781"/>
    <lineage>
        <taxon>Eukaryota</taxon>
        <taxon>Sar</taxon>
        <taxon>Stramenopiles</taxon>
        <taxon>Oomycota</taxon>
        <taxon>Peronosporomycetes</taxon>
        <taxon>Peronosporales</taxon>
        <taxon>Peronosporaceae</taxon>
        <taxon>Plasmopara</taxon>
    </lineage>
</organism>
<keyword evidence="2" id="KW-1185">Reference proteome</keyword>
<dbReference type="AlphaFoldDB" id="A0A0P1B1K1"/>
<dbReference type="RefSeq" id="XP_024584929.1">
    <property type="nucleotide sequence ID" value="XM_024719651.1"/>
</dbReference>
<accession>A0A0P1B1K1</accession>
<dbReference type="EMBL" id="CCYD01002939">
    <property type="protein sequence ID" value="CEG48560.1"/>
    <property type="molecule type" value="Genomic_DNA"/>
</dbReference>
<name>A0A0P1B1K1_PLAHL</name>
<evidence type="ECO:0000313" key="2">
    <source>
        <dbReference type="Proteomes" id="UP000054928"/>
    </source>
</evidence>
<dbReference type="GeneID" id="36401433"/>
<sequence>MWKVEQRECCFKNGINSKYRCLEKRTRKLDLQSLKHGDDAVENVFAMGLSPHIIDIDVVSLPGRRPYYQLQRHKHYEDQIRWVKGAARHLYWSAHEDFSITKTFQTREDLRQQMSQVFASPNLVSFCPLGKGKEDWQTMSGLNLLPPRPLWRL</sequence>